<dbReference type="Gene3D" id="3.10.450.10">
    <property type="match status" value="1"/>
</dbReference>
<keyword evidence="2" id="KW-1185">Reference proteome</keyword>
<proteinExistence type="predicted"/>
<sequence>MASAEEVNLTPAHPPHARALEAFNHVLHEIKAAVVKSRHDWDKHEPMMWSRANRLSDHDLAGFKVEKDLVEIRTGVVSYGTLIFGKIRIPAVEDEFGAGYIHVRIHDPPDRGEEDVTFHSILHKEGKRDADGHPHLWRAIQTSDEPLEFFND</sequence>
<dbReference type="OrthoDB" id="3344950at2759"/>
<evidence type="ECO:0000313" key="2">
    <source>
        <dbReference type="Proteomes" id="UP000053989"/>
    </source>
</evidence>
<dbReference type="Proteomes" id="UP000053989">
    <property type="component" value="Unassembled WGS sequence"/>
</dbReference>
<name>A0A0C3AW33_9AGAM</name>
<gene>
    <name evidence="1" type="ORF">SCLCIDRAFT_1208575</name>
</gene>
<reference evidence="2" key="2">
    <citation type="submission" date="2015-01" db="EMBL/GenBank/DDBJ databases">
        <title>Evolutionary Origins and Diversification of the Mycorrhizal Mutualists.</title>
        <authorList>
            <consortium name="DOE Joint Genome Institute"/>
            <consortium name="Mycorrhizal Genomics Consortium"/>
            <person name="Kohler A."/>
            <person name="Kuo A."/>
            <person name="Nagy L.G."/>
            <person name="Floudas D."/>
            <person name="Copeland A."/>
            <person name="Barry K.W."/>
            <person name="Cichocki N."/>
            <person name="Veneault-Fourrey C."/>
            <person name="LaButti K."/>
            <person name="Lindquist E.A."/>
            <person name="Lipzen A."/>
            <person name="Lundell T."/>
            <person name="Morin E."/>
            <person name="Murat C."/>
            <person name="Riley R."/>
            <person name="Ohm R."/>
            <person name="Sun H."/>
            <person name="Tunlid A."/>
            <person name="Henrissat B."/>
            <person name="Grigoriev I.V."/>
            <person name="Hibbett D.S."/>
            <person name="Martin F."/>
        </authorList>
    </citation>
    <scope>NUCLEOTIDE SEQUENCE [LARGE SCALE GENOMIC DNA]</scope>
    <source>
        <strain evidence="2">Foug A</strain>
    </source>
</reference>
<dbReference type="HOGENOM" id="CLU_119592_0_0_1"/>
<organism evidence="1 2">
    <name type="scientific">Scleroderma citrinum Foug A</name>
    <dbReference type="NCBI Taxonomy" id="1036808"/>
    <lineage>
        <taxon>Eukaryota</taxon>
        <taxon>Fungi</taxon>
        <taxon>Dikarya</taxon>
        <taxon>Basidiomycota</taxon>
        <taxon>Agaricomycotina</taxon>
        <taxon>Agaricomycetes</taxon>
        <taxon>Agaricomycetidae</taxon>
        <taxon>Boletales</taxon>
        <taxon>Sclerodermatineae</taxon>
        <taxon>Sclerodermataceae</taxon>
        <taxon>Scleroderma</taxon>
    </lineage>
</organism>
<dbReference type="EMBL" id="KN822007">
    <property type="protein sequence ID" value="KIM69142.1"/>
    <property type="molecule type" value="Genomic_DNA"/>
</dbReference>
<protein>
    <submittedName>
        <fullName evidence="1">Uncharacterized protein</fullName>
    </submittedName>
</protein>
<accession>A0A0C3AW33</accession>
<dbReference type="InParanoid" id="A0A0C3AW33"/>
<dbReference type="AlphaFoldDB" id="A0A0C3AW33"/>
<evidence type="ECO:0000313" key="1">
    <source>
        <dbReference type="EMBL" id="KIM69142.1"/>
    </source>
</evidence>
<reference evidence="1 2" key="1">
    <citation type="submission" date="2014-04" db="EMBL/GenBank/DDBJ databases">
        <authorList>
            <consortium name="DOE Joint Genome Institute"/>
            <person name="Kuo A."/>
            <person name="Kohler A."/>
            <person name="Nagy L.G."/>
            <person name="Floudas D."/>
            <person name="Copeland A."/>
            <person name="Barry K.W."/>
            <person name="Cichocki N."/>
            <person name="Veneault-Fourrey C."/>
            <person name="LaButti K."/>
            <person name="Lindquist E.A."/>
            <person name="Lipzen A."/>
            <person name="Lundell T."/>
            <person name="Morin E."/>
            <person name="Murat C."/>
            <person name="Sun H."/>
            <person name="Tunlid A."/>
            <person name="Henrissat B."/>
            <person name="Grigoriev I.V."/>
            <person name="Hibbett D.S."/>
            <person name="Martin F."/>
            <person name="Nordberg H.P."/>
            <person name="Cantor M.N."/>
            <person name="Hua S.X."/>
        </authorList>
    </citation>
    <scope>NUCLEOTIDE SEQUENCE [LARGE SCALE GENOMIC DNA]</scope>
    <source>
        <strain evidence="1 2">Foug A</strain>
    </source>
</reference>